<gene>
    <name evidence="1" type="ORF">GIL414_LOCUS74378</name>
</gene>
<dbReference type="EMBL" id="CAJOBJ010340727">
    <property type="protein sequence ID" value="CAF5194704.1"/>
    <property type="molecule type" value="Genomic_DNA"/>
</dbReference>
<dbReference type="Proteomes" id="UP000681720">
    <property type="component" value="Unassembled WGS sequence"/>
</dbReference>
<accession>A0A8S3I9U7</accession>
<comment type="caution">
    <text evidence="1">The sequence shown here is derived from an EMBL/GenBank/DDBJ whole genome shotgun (WGS) entry which is preliminary data.</text>
</comment>
<protein>
    <submittedName>
        <fullName evidence="1">Uncharacterized protein</fullName>
    </submittedName>
</protein>
<reference evidence="1" key="1">
    <citation type="submission" date="2021-02" db="EMBL/GenBank/DDBJ databases">
        <authorList>
            <person name="Nowell W R."/>
        </authorList>
    </citation>
    <scope>NUCLEOTIDE SEQUENCE</scope>
</reference>
<evidence type="ECO:0000313" key="1">
    <source>
        <dbReference type="EMBL" id="CAF5194704.1"/>
    </source>
</evidence>
<organism evidence="1 2">
    <name type="scientific">Rotaria magnacalcarata</name>
    <dbReference type="NCBI Taxonomy" id="392030"/>
    <lineage>
        <taxon>Eukaryota</taxon>
        <taxon>Metazoa</taxon>
        <taxon>Spiralia</taxon>
        <taxon>Gnathifera</taxon>
        <taxon>Rotifera</taxon>
        <taxon>Eurotatoria</taxon>
        <taxon>Bdelloidea</taxon>
        <taxon>Philodinida</taxon>
        <taxon>Philodinidae</taxon>
        <taxon>Rotaria</taxon>
    </lineage>
</organism>
<evidence type="ECO:0000313" key="2">
    <source>
        <dbReference type="Proteomes" id="UP000681720"/>
    </source>
</evidence>
<dbReference type="AlphaFoldDB" id="A0A8S3I9U7"/>
<proteinExistence type="predicted"/>
<name>A0A8S3I9U7_9BILA</name>
<sequence length="72" mass="8276">MMILGARPGTLQDFCLESQRLVPTPFMFGRQAQSAKYRYGPSTRSYDMSRSNESAFRMKSMFNPPCPTPSWM</sequence>